<sequence length="428" mass="46580">MADTADALPPARAAPEPEPCFPSLAASAPSAAAALGCMSSSPNGAQPMSPLLCGRRMFLAAIVVASKFLQDQTYSNRTWSKISGLAPREIEQLERIFLQTIQYDLVVDAAQWSRWTQELSSNWVRSKPLRPAGADALRPATATEVRKAAPDPRLHRAISENVIGQTFPFDAGILQSDRNRHTRAAFVHFTSIGRIATLFPRKYSVVRPILLVPIFVTIDIASLVVQGVGAASAATAENEHDSHNGSMVVVGGVSVQLAGYLLFNMAFLSFWYRVRKDSPPLYLKLRSFMAAVFLSSLFIVLRSIYRVIEMAYGWDGAINTTEWAVYVFDGAFVLIAVVILNVYNPMQYLPKNFSWKFNPERDGPTDMESAVPGDRHASNSTSQEKSGMDVPHTGVEDGASMHGQLGPKQDGINEIGGPGTGAHAPKDM</sequence>
<evidence type="ECO:0000256" key="4">
    <source>
        <dbReference type="ARBA" id="ARBA00023136"/>
    </source>
</evidence>
<dbReference type="EMBL" id="CP119951">
    <property type="protein sequence ID" value="WFC94370.1"/>
    <property type="molecule type" value="Genomic_DNA"/>
</dbReference>
<dbReference type="InterPro" id="IPR013922">
    <property type="entry name" value="Cyclin_PHO80-like"/>
</dbReference>
<dbReference type="Pfam" id="PF04479">
    <property type="entry name" value="RTA1"/>
    <property type="match status" value="1"/>
</dbReference>
<evidence type="ECO:0000256" key="3">
    <source>
        <dbReference type="ARBA" id="ARBA00022989"/>
    </source>
</evidence>
<protein>
    <submittedName>
        <fullName evidence="7">Uncharacterized protein</fullName>
    </submittedName>
</protein>
<evidence type="ECO:0000256" key="1">
    <source>
        <dbReference type="ARBA" id="ARBA00004141"/>
    </source>
</evidence>
<proteinExistence type="predicted"/>
<dbReference type="Pfam" id="PF08613">
    <property type="entry name" value="Cyclin"/>
    <property type="match status" value="1"/>
</dbReference>
<dbReference type="GO" id="GO:0019901">
    <property type="term" value="F:protein kinase binding"/>
    <property type="evidence" value="ECO:0007669"/>
    <property type="project" value="InterPro"/>
</dbReference>
<feature type="transmembrane region" description="Helical" evidence="6">
    <location>
        <begin position="248"/>
        <end position="271"/>
    </location>
</feature>
<dbReference type="PANTHER" id="PTHR31465:SF9">
    <property type="entry name" value="SPHINGOID LONG-CHAIN BASE TRANSPORTER RSB1"/>
    <property type="match status" value="1"/>
</dbReference>
<organism evidence="7 8">
    <name type="scientific">Malassezia brasiliensis</name>
    <dbReference type="NCBI Taxonomy" id="1821822"/>
    <lineage>
        <taxon>Eukaryota</taxon>
        <taxon>Fungi</taxon>
        <taxon>Dikarya</taxon>
        <taxon>Basidiomycota</taxon>
        <taxon>Ustilaginomycotina</taxon>
        <taxon>Malasseziomycetes</taxon>
        <taxon>Malasseziales</taxon>
        <taxon>Malasseziaceae</taxon>
        <taxon>Malassezia</taxon>
    </lineage>
</organism>
<dbReference type="GO" id="GO:0005886">
    <property type="term" value="C:plasma membrane"/>
    <property type="evidence" value="ECO:0007669"/>
    <property type="project" value="TreeGrafter"/>
</dbReference>
<dbReference type="Gene3D" id="1.10.472.10">
    <property type="entry name" value="Cyclin-like"/>
    <property type="match status" value="1"/>
</dbReference>
<accession>A0AAF0DQS8</accession>
<evidence type="ECO:0000256" key="6">
    <source>
        <dbReference type="SAM" id="Phobius"/>
    </source>
</evidence>
<dbReference type="Proteomes" id="UP001216638">
    <property type="component" value="Chromosome 1"/>
</dbReference>
<keyword evidence="4 6" id="KW-0472">Membrane</keyword>
<dbReference type="InterPro" id="IPR007568">
    <property type="entry name" value="RTA1"/>
</dbReference>
<keyword evidence="2 6" id="KW-0812">Transmembrane</keyword>
<comment type="subcellular location">
    <subcellularLocation>
        <location evidence="1">Membrane</location>
        <topology evidence="1">Multi-pass membrane protein</topology>
    </subcellularLocation>
</comment>
<keyword evidence="3 6" id="KW-1133">Transmembrane helix</keyword>
<feature type="transmembrane region" description="Helical" evidence="6">
    <location>
        <begin position="209"/>
        <end position="228"/>
    </location>
</feature>
<feature type="transmembrane region" description="Helical" evidence="6">
    <location>
        <begin position="325"/>
        <end position="343"/>
    </location>
</feature>
<evidence type="ECO:0000313" key="7">
    <source>
        <dbReference type="EMBL" id="WFC94370.1"/>
    </source>
</evidence>
<dbReference type="GO" id="GO:0000324">
    <property type="term" value="C:fungal-type vacuole"/>
    <property type="evidence" value="ECO:0007669"/>
    <property type="project" value="TreeGrafter"/>
</dbReference>
<feature type="transmembrane region" description="Helical" evidence="6">
    <location>
        <begin position="283"/>
        <end position="305"/>
    </location>
</feature>
<evidence type="ECO:0000313" key="8">
    <source>
        <dbReference type="Proteomes" id="UP001216638"/>
    </source>
</evidence>
<dbReference type="CDD" id="cd20557">
    <property type="entry name" value="CYCLIN_ScPCL1-like"/>
    <property type="match status" value="1"/>
</dbReference>
<feature type="region of interest" description="Disordered" evidence="5">
    <location>
        <begin position="364"/>
        <end position="428"/>
    </location>
</feature>
<keyword evidence="8" id="KW-1185">Reference proteome</keyword>
<evidence type="ECO:0000256" key="5">
    <source>
        <dbReference type="SAM" id="MobiDB-lite"/>
    </source>
</evidence>
<dbReference type="AlphaFoldDB" id="A0AAF0DQS8"/>
<name>A0AAF0DQS8_9BASI</name>
<gene>
    <name evidence="7" type="ORF">MBRA1_001000</name>
</gene>
<evidence type="ECO:0000256" key="2">
    <source>
        <dbReference type="ARBA" id="ARBA00022692"/>
    </source>
</evidence>
<dbReference type="PANTHER" id="PTHR31465">
    <property type="entry name" value="PROTEIN RTA1-RELATED"/>
    <property type="match status" value="1"/>
</dbReference>
<reference evidence="7" key="1">
    <citation type="submission" date="2023-03" db="EMBL/GenBank/DDBJ databases">
        <title>Mating type loci evolution in Malassezia.</title>
        <authorList>
            <person name="Coelho M.A."/>
        </authorList>
    </citation>
    <scope>NUCLEOTIDE SEQUENCE</scope>
    <source>
        <strain evidence="7">CBS 14135</strain>
    </source>
</reference>